<protein>
    <submittedName>
        <fullName evidence="1">Uncharacterized protein</fullName>
    </submittedName>
</protein>
<dbReference type="AlphaFoldDB" id="A0A6G0XMV2"/>
<evidence type="ECO:0000313" key="2">
    <source>
        <dbReference type="Proteomes" id="UP000481153"/>
    </source>
</evidence>
<keyword evidence="2" id="KW-1185">Reference proteome</keyword>
<dbReference type="InterPro" id="IPR025533">
    <property type="entry name" value="DUF4419"/>
</dbReference>
<organism evidence="1 2">
    <name type="scientific">Aphanomyces euteiches</name>
    <dbReference type="NCBI Taxonomy" id="100861"/>
    <lineage>
        <taxon>Eukaryota</taxon>
        <taxon>Sar</taxon>
        <taxon>Stramenopiles</taxon>
        <taxon>Oomycota</taxon>
        <taxon>Saprolegniomycetes</taxon>
        <taxon>Saprolegniales</taxon>
        <taxon>Verrucalvaceae</taxon>
        <taxon>Aphanomyces</taxon>
    </lineage>
</organism>
<dbReference type="VEuPathDB" id="FungiDB:AeMF1_000381"/>
<dbReference type="PANTHER" id="PTHR31252:SF11">
    <property type="entry name" value="DUF4419 DOMAIN-CONTAINING PROTEIN"/>
    <property type="match status" value="1"/>
</dbReference>
<reference evidence="1 2" key="1">
    <citation type="submission" date="2019-07" db="EMBL/GenBank/DDBJ databases">
        <title>Genomics analysis of Aphanomyces spp. identifies a new class of oomycete effector associated with host adaptation.</title>
        <authorList>
            <person name="Gaulin E."/>
        </authorList>
    </citation>
    <scope>NUCLEOTIDE SEQUENCE [LARGE SCALE GENOMIC DNA]</scope>
    <source>
        <strain evidence="1 2">ATCC 201684</strain>
    </source>
</reference>
<gene>
    <name evidence="1" type="ORF">Ae201684_003221</name>
</gene>
<dbReference type="EMBL" id="VJMJ01000036">
    <property type="protein sequence ID" value="KAF0741538.1"/>
    <property type="molecule type" value="Genomic_DNA"/>
</dbReference>
<comment type="caution">
    <text evidence="1">The sequence shown here is derived from an EMBL/GenBank/DDBJ whole genome shotgun (WGS) entry which is preliminary data.</text>
</comment>
<sequence>MITFPVSQVQVTAVEDTLDPSNGHEMVTSLDEFENEGCQDILQASPIEESFIPSTNGFVHGVIQAYSRHHNLEIRPDDVWLAIMVQFGLYVNGNAES</sequence>
<evidence type="ECO:0000313" key="1">
    <source>
        <dbReference type="EMBL" id="KAF0741538.1"/>
    </source>
</evidence>
<proteinExistence type="predicted"/>
<accession>A0A6G0XMV2</accession>
<dbReference type="Pfam" id="PF14388">
    <property type="entry name" value="DUF4419"/>
    <property type="match status" value="1"/>
</dbReference>
<dbReference type="Proteomes" id="UP000481153">
    <property type="component" value="Unassembled WGS sequence"/>
</dbReference>
<name>A0A6G0XMV2_9STRA</name>
<dbReference type="PANTHER" id="PTHR31252">
    <property type="entry name" value="DUF4419 DOMAIN-CONTAINING PROTEIN"/>
    <property type="match status" value="1"/>
</dbReference>